<gene>
    <name evidence="2" type="ORF">F5878DRAFT_722084</name>
</gene>
<dbReference type="EMBL" id="MU806000">
    <property type="protein sequence ID" value="KAJ3842625.1"/>
    <property type="molecule type" value="Genomic_DNA"/>
</dbReference>
<evidence type="ECO:0000313" key="2">
    <source>
        <dbReference type="EMBL" id="KAJ3842625.1"/>
    </source>
</evidence>
<evidence type="ECO:0000256" key="1">
    <source>
        <dbReference type="SAM" id="MobiDB-lite"/>
    </source>
</evidence>
<evidence type="ECO:0000313" key="3">
    <source>
        <dbReference type="Proteomes" id="UP001163846"/>
    </source>
</evidence>
<feature type="compositionally biased region" description="Polar residues" evidence="1">
    <location>
        <begin position="281"/>
        <end position="294"/>
    </location>
</feature>
<feature type="region of interest" description="Disordered" evidence="1">
    <location>
        <begin position="270"/>
        <end position="294"/>
    </location>
</feature>
<sequence length="459" mass="52309">MSEDAKHGFLNLKGNHLPPNGRENSMLFSRIRNFNQTFSSIASLFYGTSNDSGMAHQDGIDSNEADSNQQAPVITRATIQNGSAHDPQKLAPPFEIPDVDTPTPTRPGTPCIGIKHEDLWEQRDPGIYTVINAHETSPSDLKSLPQHDANQFNVRGLNCNALEDSDTSFVSIPELVSSIDSLDISSSSFQSSESYAFNRYISIPSMLSSLGDTPPLSPDSSSCGTSSSLSQLAGSQPISRINIAPIHHDNNHDPQGKPKLEEIREGKKPERTICHDPMNDIAQTNSAASDTQPDNASEWYGLEYTLELSCKERHASETYACDNNMGESSRSRESWAALRRGTIHPFFEDEDYHQWKNWHKHLDREEERRRFRRRLEFEARSKDLAWYYLNEMRTREVMYWQLEVYGMIGSNVKERLVTLTERRRDPYYLPKKHNLGWYLKRSRTIACLREFRPQPRLSA</sequence>
<name>A0AA38UIL7_9AGAR</name>
<feature type="compositionally biased region" description="Low complexity" evidence="1">
    <location>
        <begin position="218"/>
        <end position="230"/>
    </location>
</feature>
<proteinExistence type="predicted"/>
<comment type="caution">
    <text evidence="2">The sequence shown here is derived from an EMBL/GenBank/DDBJ whole genome shotgun (WGS) entry which is preliminary data.</text>
</comment>
<accession>A0AA38UIL7</accession>
<organism evidence="2 3">
    <name type="scientific">Lentinula raphanica</name>
    <dbReference type="NCBI Taxonomy" id="153919"/>
    <lineage>
        <taxon>Eukaryota</taxon>
        <taxon>Fungi</taxon>
        <taxon>Dikarya</taxon>
        <taxon>Basidiomycota</taxon>
        <taxon>Agaricomycotina</taxon>
        <taxon>Agaricomycetes</taxon>
        <taxon>Agaricomycetidae</taxon>
        <taxon>Agaricales</taxon>
        <taxon>Marasmiineae</taxon>
        <taxon>Omphalotaceae</taxon>
        <taxon>Lentinula</taxon>
    </lineage>
</organism>
<feature type="region of interest" description="Disordered" evidence="1">
    <location>
        <begin position="79"/>
        <end position="105"/>
    </location>
</feature>
<keyword evidence="3" id="KW-1185">Reference proteome</keyword>
<dbReference type="Proteomes" id="UP001163846">
    <property type="component" value="Unassembled WGS sequence"/>
</dbReference>
<feature type="region of interest" description="Disordered" evidence="1">
    <location>
        <begin position="211"/>
        <end position="231"/>
    </location>
</feature>
<dbReference type="AlphaFoldDB" id="A0AA38UIL7"/>
<protein>
    <submittedName>
        <fullName evidence="2">Uncharacterized protein</fullName>
    </submittedName>
</protein>
<reference evidence="2" key="1">
    <citation type="submission" date="2022-08" db="EMBL/GenBank/DDBJ databases">
        <authorList>
            <consortium name="DOE Joint Genome Institute"/>
            <person name="Min B."/>
            <person name="Riley R."/>
            <person name="Sierra-Patev S."/>
            <person name="Naranjo-Ortiz M."/>
            <person name="Looney B."/>
            <person name="Konkel Z."/>
            <person name="Slot J.C."/>
            <person name="Sakamoto Y."/>
            <person name="Steenwyk J.L."/>
            <person name="Rokas A."/>
            <person name="Carro J."/>
            <person name="Camarero S."/>
            <person name="Ferreira P."/>
            <person name="Molpeceres G."/>
            <person name="Ruiz-Duenas F.J."/>
            <person name="Serrano A."/>
            <person name="Henrissat B."/>
            <person name="Drula E."/>
            <person name="Hughes K.W."/>
            <person name="Mata J.L."/>
            <person name="Ishikawa N.K."/>
            <person name="Vargas-Isla R."/>
            <person name="Ushijima S."/>
            <person name="Smith C.A."/>
            <person name="Ahrendt S."/>
            <person name="Andreopoulos W."/>
            <person name="He G."/>
            <person name="Labutti K."/>
            <person name="Lipzen A."/>
            <person name="Ng V."/>
            <person name="Sandor L."/>
            <person name="Barry K."/>
            <person name="Martinez A.T."/>
            <person name="Xiao Y."/>
            <person name="Gibbons J.G."/>
            <person name="Terashima K."/>
            <person name="Hibbett D.S."/>
            <person name="Grigoriev I.V."/>
        </authorList>
    </citation>
    <scope>NUCLEOTIDE SEQUENCE</scope>
    <source>
        <strain evidence="2">TFB9207</strain>
    </source>
</reference>